<dbReference type="EMBL" id="CAJJDP010000050">
    <property type="protein sequence ID" value="CAD8167519.1"/>
    <property type="molecule type" value="Genomic_DNA"/>
</dbReference>
<keyword evidence="1" id="KW-1133">Transmembrane helix</keyword>
<comment type="caution">
    <text evidence="2">The sequence shown here is derived from an EMBL/GenBank/DDBJ whole genome shotgun (WGS) entry which is preliminary data.</text>
</comment>
<dbReference type="AlphaFoldDB" id="A0A8S1UV99"/>
<feature type="transmembrane region" description="Helical" evidence="1">
    <location>
        <begin position="20"/>
        <end position="39"/>
    </location>
</feature>
<sequence length="138" mass="16407">MNTRQMQNVNQKVILKRIEILTILEFTINWILCIMQEYWVHSWFFSITIFTYLILNILEIHILGYSKQIIPLHLLLLCISFLLTLLIITIIVYGIQFKLILLFFQIPIVFLKTRLRSLALTGHSDRQQHIQLDTSHAQ</sequence>
<name>A0A8S1UV99_PAROT</name>
<dbReference type="Proteomes" id="UP000683925">
    <property type="component" value="Unassembled WGS sequence"/>
</dbReference>
<accession>A0A8S1UV99</accession>
<feature type="transmembrane region" description="Helical" evidence="1">
    <location>
        <begin position="72"/>
        <end position="93"/>
    </location>
</feature>
<gene>
    <name evidence="2" type="ORF">POCTA_138.1.T0500123</name>
</gene>
<evidence type="ECO:0000313" key="2">
    <source>
        <dbReference type="EMBL" id="CAD8167519.1"/>
    </source>
</evidence>
<evidence type="ECO:0008006" key="4">
    <source>
        <dbReference type="Google" id="ProtNLM"/>
    </source>
</evidence>
<reference evidence="2" key="1">
    <citation type="submission" date="2021-01" db="EMBL/GenBank/DDBJ databases">
        <authorList>
            <consortium name="Genoscope - CEA"/>
            <person name="William W."/>
        </authorList>
    </citation>
    <scope>NUCLEOTIDE SEQUENCE</scope>
</reference>
<proteinExistence type="predicted"/>
<evidence type="ECO:0000313" key="3">
    <source>
        <dbReference type="Proteomes" id="UP000683925"/>
    </source>
</evidence>
<keyword evidence="1" id="KW-0812">Transmembrane</keyword>
<feature type="transmembrane region" description="Helical" evidence="1">
    <location>
        <begin position="45"/>
        <end position="65"/>
    </location>
</feature>
<dbReference type="OMA" id="FTINWIL"/>
<keyword evidence="3" id="KW-1185">Reference proteome</keyword>
<organism evidence="2 3">
    <name type="scientific">Paramecium octaurelia</name>
    <dbReference type="NCBI Taxonomy" id="43137"/>
    <lineage>
        <taxon>Eukaryota</taxon>
        <taxon>Sar</taxon>
        <taxon>Alveolata</taxon>
        <taxon>Ciliophora</taxon>
        <taxon>Intramacronucleata</taxon>
        <taxon>Oligohymenophorea</taxon>
        <taxon>Peniculida</taxon>
        <taxon>Parameciidae</taxon>
        <taxon>Paramecium</taxon>
    </lineage>
</organism>
<keyword evidence="1" id="KW-0472">Membrane</keyword>
<dbReference type="OrthoDB" id="310828at2759"/>
<evidence type="ECO:0000256" key="1">
    <source>
        <dbReference type="SAM" id="Phobius"/>
    </source>
</evidence>
<protein>
    <recommendedName>
        <fullName evidence="4">Transmembrane protein</fullName>
    </recommendedName>
</protein>